<keyword evidence="2 6" id="KW-0820">tRNA-binding</keyword>
<evidence type="ECO:0000256" key="6">
    <source>
        <dbReference type="HAMAP-Rule" id="MF_01342"/>
    </source>
</evidence>
<proteinExistence type="inferred from homology"/>
<dbReference type="NCBIfam" id="TIGR01164">
    <property type="entry name" value="rplP_bact"/>
    <property type="match status" value="1"/>
</dbReference>
<dbReference type="InterPro" id="IPR000114">
    <property type="entry name" value="Ribosomal_uL16_bact-type"/>
</dbReference>
<evidence type="ECO:0000256" key="3">
    <source>
        <dbReference type="ARBA" id="ARBA00022980"/>
    </source>
</evidence>
<keyword evidence="4 6" id="KW-0687">Ribonucleoprotein</keyword>
<evidence type="ECO:0000256" key="4">
    <source>
        <dbReference type="ARBA" id="ARBA00023274"/>
    </source>
</evidence>
<dbReference type="CDD" id="cd01433">
    <property type="entry name" value="Ribosomal_L16_L10e"/>
    <property type="match status" value="1"/>
</dbReference>
<dbReference type="Proteomes" id="UP000179241">
    <property type="component" value="Unassembled WGS sequence"/>
</dbReference>
<keyword evidence="6 8" id="KW-0699">rRNA-binding</keyword>
<dbReference type="AlphaFoldDB" id="A0A1F8CLE0"/>
<evidence type="ECO:0000256" key="7">
    <source>
        <dbReference type="RuleBase" id="RU004413"/>
    </source>
</evidence>
<dbReference type="GO" id="GO:0019843">
    <property type="term" value="F:rRNA binding"/>
    <property type="evidence" value="ECO:0007669"/>
    <property type="project" value="UniProtKB-UniRule"/>
</dbReference>
<dbReference type="EMBL" id="MGHU01000034">
    <property type="protein sequence ID" value="OGM77064.1"/>
    <property type="molecule type" value="Genomic_DNA"/>
</dbReference>
<organism evidence="9 10">
    <name type="scientific">Candidatus Woesebacteria bacterium RIFOXYA1_FULL_43_9</name>
    <dbReference type="NCBI Taxonomy" id="1802534"/>
    <lineage>
        <taxon>Bacteria</taxon>
        <taxon>Candidatus Woeseibacteriota</taxon>
    </lineage>
</organism>
<dbReference type="Pfam" id="PF00252">
    <property type="entry name" value="Ribosomal_L16"/>
    <property type="match status" value="1"/>
</dbReference>
<evidence type="ECO:0000256" key="2">
    <source>
        <dbReference type="ARBA" id="ARBA00022555"/>
    </source>
</evidence>
<dbReference type="InterPro" id="IPR020798">
    <property type="entry name" value="Ribosomal_uL16_CS"/>
</dbReference>
<dbReference type="GO" id="GO:0003735">
    <property type="term" value="F:structural constituent of ribosome"/>
    <property type="evidence" value="ECO:0007669"/>
    <property type="project" value="InterPro"/>
</dbReference>
<gene>
    <name evidence="6" type="primary">rplP</name>
    <name evidence="9" type="ORF">A2188_01080</name>
</gene>
<keyword evidence="3 6" id="KW-0689">Ribosomal protein</keyword>
<dbReference type="GO" id="GO:0000049">
    <property type="term" value="F:tRNA binding"/>
    <property type="evidence" value="ECO:0007669"/>
    <property type="project" value="UniProtKB-KW"/>
</dbReference>
<dbReference type="GO" id="GO:0006412">
    <property type="term" value="P:translation"/>
    <property type="evidence" value="ECO:0007669"/>
    <property type="project" value="UniProtKB-UniRule"/>
</dbReference>
<comment type="caution">
    <text evidence="9">The sequence shown here is derived from an EMBL/GenBank/DDBJ whole genome shotgun (WGS) entry which is preliminary data.</text>
</comment>
<dbReference type="SUPFAM" id="SSF54686">
    <property type="entry name" value="Ribosomal protein L16p/L10e"/>
    <property type="match status" value="1"/>
</dbReference>
<dbReference type="PRINTS" id="PR00060">
    <property type="entry name" value="RIBOSOMALL16"/>
</dbReference>
<evidence type="ECO:0000256" key="8">
    <source>
        <dbReference type="RuleBase" id="RU004414"/>
    </source>
</evidence>
<keyword evidence="6 8" id="KW-0694">RNA-binding</keyword>
<comment type="function">
    <text evidence="6 8">Binds 23S rRNA and is also seen to make contacts with the A and possibly P site tRNAs.</text>
</comment>
<protein>
    <recommendedName>
        <fullName evidence="5 6">Large ribosomal subunit protein uL16</fullName>
    </recommendedName>
</protein>
<dbReference type="FunFam" id="3.90.1170.10:FF:000001">
    <property type="entry name" value="50S ribosomal protein L16"/>
    <property type="match status" value="1"/>
</dbReference>
<dbReference type="HAMAP" id="MF_01342">
    <property type="entry name" value="Ribosomal_uL16"/>
    <property type="match status" value="1"/>
</dbReference>
<dbReference type="PANTHER" id="PTHR12220:SF13">
    <property type="entry name" value="LARGE RIBOSOMAL SUBUNIT PROTEIN UL16M"/>
    <property type="match status" value="1"/>
</dbReference>
<name>A0A1F8CLE0_9BACT</name>
<evidence type="ECO:0000313" key="10">
    <source>
        <dbReference type="Proteomes" id="UP000179241"/>
    </source>
</evidence>
<dbReference type="PANTHER" id="PTHR12220">
    <property type="entry name" value="50S/60S RIBOSOMAL PROTEIN L16"/>
    <property type="match status" value="1"/>
</dbReference>
<dbReference type="InterPro" id="IPR016180">
    <property type="entry name" value="Ribosomal_uL16_dom"/>
</dbReference>
<dbReference type="Gene3D" id="3.90.1170.10">
    <property type="entry name" value="Ribosomal protein L10e/L16"/>
    <property type="match status" value="1"/>
</dbReference>
<evidence type="ECO:0000256" key="1">
    <source>
        <dbReference type="ARBA" id="ARBA00008931"/>
    </source>
</evidence>
<accession>A0A1F8CLE0</accession>
<comment type="subunit">
    <text evidence="6 8">Part of the 50S ribosomal subunit.</text>
</comment>
<sequence>MLQPKRRTYRKDFRGRRMGMATRGVEVSFGEYGLKALENAWLAAKQIEAARRAITHFVKKGGKVWVRVFPDKPVTGRPAGMRMGRGKGEIDRYVAVIRRGKVLFEVAGIPESVVTTAFARAGAKLPFKTRMVKKD</sequence>
<dbReference type="InterPro" id="IPR047873">
    <property type="entry name" value="Ribosomal_uL16"/>
</dbReference>
<reference evidence="9 10" key="1">
    <citation type="journal article" date="2016" name="Nat. Commun.">
        <title>Thousands of microbial genomes shed light on interconnected biogeochemical processes in an aquifer system.</title>
        <authorList>
            <person name="Anantharaman K."/>
            <person name="Brown C.T."/>
            <person name="Hug L.A."/>
            <person name="Sharon I."/>
            <person name="Castelle C.J."/>
            <person name="Probst A.J."/>
            <person name="Thomas B.C."/>
            <person name="Singh A."/>
            <person name="Wilkins M.J."/>
            <person name="Karaoz U."/>
            <person name="Brodie E.L."/>
            <person name="Williams K.H."/>
            <person name="Hubbard S.S."/>
            <person name="Banfield J.F."/>
        </authorList>
    </citation>
    <scope>NUCLEOTIDE SEQUENCE [LARGE SCALE GENOMIC DNA]</scope>
</reference>
<evidence type="ECO:0000256" key="5">
    <source>
        <dbReference type="ARBA" id="ARBA00035198"/>
    </source>
</evidence>
<dbReference type="InterPro" id="IPR036920">
    <property type="entry name" value="Ribosomal_uL16_sf"/>
</dbReference>
<dbReference type="GO" id="GO:1990904">
    <property type="term" value="C:ribonucleoprotein complex"/>
    <property type="evidence" value="ECO:0007669"/>
    <property type="project" value="UniProtKB-KW"/>
</dbReference>
<dbReference type="GO" id="GO:0005840">
    <property type="term" value="C:ribosome"/>
    <property type="evidence" value="ECO:0007669"/>
    <property type="project" value="UniProtKB-KW"/>
</dbReference>
<evidence type="ECO:0000313" key="9">
    <source>
        <dbReference type="EMBL" id="OGM77064.1"/>
    </source>
</evidence>
<comment type="similarity">
    <text evidence="1 6 7">Belongs to the universal ribosomal protein uL16 family.</text>
</comment>
<dbReference type="PROSITE" id="PS00586">
    <property type="entry name" value="RIBOSOMAL_L16_1"/>
    <property type="match status" value="1"/>
</dbReference>